<keyword evidence="2" id="KW-1185">Reference proteome</keyword>
<dbReference type="KEGG" id="more:E1B28_010249"/>
<reference evidence="1" key="1">
    <citation type="journal article" date="2021" name="Genome Biol. Evol.">
        <title>The assembled and annotated genome of the fairy-ring fungus Marasmius oreades.</title>
        <authorList>
            <person name="Hiltunen M."/>
            <person name="Ament-Velasquez S.L."/>
            <person name="Johannesson H."/>
        </authorList>
    </citation>
    <scope>NUCLEOTIDE SEQUENCE</scope>
    <source>
        <strain evidence="1">03SP1</strain>
    </source>
</reference>
<comment type="caution">
    <text evidence="1">The sequence shown here is derived from an EMBL/GenBank/DDBJ whole genome shotgun (WGS) entry which is preliminary data.</text>
</comment>
<dbReference type="Proteomes" id="UP001049176">
    <property type="component" value="Chromosome 6"/>
</dbReference>
<dbReference type="AlphaFoldDB" id="A0A9P7RY73"/>
<accession>A0A9P7RY73</accession>
<protein>
    <submittedName>
        <fullName evidence="1">Uncharacterized protein</fullName>
    </submittedName>
</protein>
<proteinExistence type="predicted"/>
<dbReference type="RefSeq" id="XP_043007668.1">
    <property type="nucleotide sequence ID" value="XM_043155203.1"/>
</dbReference>
<dbReference type="OrthoDB" id="2872394at2759"/>
<evidence type="ECO:0000313" key="2">
    <source>
        <dbReference type="Proteomes" id="UP001049176"/>
    </source>
</evidence>
<dbReference type="GeneID" id="66079325"/>
<organism evidence="1 2">
    <name type="scientific">Marasmius oreades</name>
    <name type="common">fairy-ring Marasmius</name>
    <dbReference type="NCBI Taxonomy" id="181124"/>
    <lineage>
        <taxon>Eukaryota</taxon>
        <taxon>Fungi</taxon>
        <taxon>Dikarya</taxon>
        <taxon>Basidiomycota</taxon>
        <taxon>Agaricomycotina</taxon>
        <taxon>Agaricomycetes</taxon>
        <taxon>Agaricomycetidae</taxon>
        <taxon>Agaricales</taxon>
        <taxon>Marasmiineae</taxon>
        <taxon>Marasmiaceae</taxon>
        <taxon>Marasmius</taxon>
    </lineage>
</organism>
<sequence>MVAILDPEASSLYHFSPPKLRLSLAIGRKRNKWYLIFAKSYPTADCREVARLNAAELPVHGHRFWFDHKATTGWEPSDKNLLEYLSSLGAKQPDILSIVSSKGTKSEPSEVVVLIPEHRLARWCERCHSWESIDDPIEARYIISRKEPFPAYLCPPCYESEWCGFRTLRNLFNAVL</sequence>
<evidence type="ECO:0000313" key="1">
    <source>
        <dbReference type="EMBL" id="KAG7091198.1"/>
    </source>
</evidence>
<name>A0A9P7RY73_9AGAR</name>
<dbReference type="EMBL" id="CM032186">
    <property type="protein sequence ID" value="KAG7091198.1"/>
    <property type="molecule type" value="Genomic_DNA"/>
</dbReference>
<gene>
    <name evidence="1" type="ORF">E1B28_010249</name>
</gene>